<evidence type="ECO:0000256" key="1">
    <source>
        <dbReference type="SAM" id="MobiDB-lite"/>
    </source>
</evidence>
<dbReference type="AlphaFoldDB" id="A0A5E4PH64"/>
<evidence type="ECO:0000256" key="2">
    <source>
        <dbReference type="SAM" id="Phobius"/>
    </source>
</evidence>
<gene>
    <name evidence="3" type="ORF">AQUSIP_12260</name>
</gene>
<keyword evidence="2" id="KW-0812">Transmembrane</keyword>
<feature type="transmembrane region" description="Helical" evidence="2">
    <location>
        <begin position="342"/>
        <end position="363"/>
    </location>
</feature>
<sequence length="679" mass="73066">MSSPRANSSPLDIPGSSDHRDNDLEITVTTDHDQTTYVASLSPGQRAEVDFGSLPADEHVQVAVRSGNISFRLGTTPENKGTSSFLGSSIPVPSTSILPLQPELRLVPSDGSQGHEVSLNVSDEIGMPHPADSSVSASTLRNRRKRERKRLAKQRKRAAAQRDIESALPTERDSLLRVSDEIINSEPLTDDEPTEEQQGWCAWACSGAASFTKTLGGGAYYVVTHPISVGLSVLTAAPPALNSLAMPSGESPEKIGPEWWAAMSTLVKTHSIVNSASSLGINAIMNAFFLPTAWDKFKNSITHTFDSPREFFDNVFSILFGVGGALAAAAIAYSAFLWLPAGAISASVPAVISFVVTLASRYIGVKNVFKRIHHLFNDDAKAQADFAEALEHIKEDYLEEIQSEFDKIIERLFAHRDADTPLTNADYEQIADELTDVLTRLADAHPDLIKDKTTLEYITKYTGMLFDITFALTLVGVPSYLTFMQKGFDGVNTLAKFAGNDLSGINIWLKRLIGVIPGLASAMLYADSGTKIRTTLTQLACHLYENPKQIPAALAVLGANGFAASGPQNVAAGVLANPDNIIGLTKDTALGSTFVILNAISGGGAVNANASLTKAFLSTNPDAVHVSEKDLAKHLGKVSDTLVSHRVADKFKVFMNKVNHEPDRDAVRAELDHTNSVFI</sequence>
<keyword evidence="2" id="KW-0472">Membrane</keyword>
<feature type="transmembrane region" description="Helical" evidence="2">
    <location>
        <begin position="272"/>
        <end position="294"/>
    </location>
</feature>
<keyword evidence="4" id="KW-1185">Reference proteome</keyword>
<feature type="transmembrane region" description="Helical" evidence="2">
    <location>
        <begin position="315"/>
        <end position="336"/>
    </location>
</feature>
<dbReference type="RefSeq" id="WP_148339191.1">
    <property type="nucleotide sequence ID" value="NZ_LR699119.1"/>
</dbReference>
<proteinExistence type="predicted"/>
<feature type="region of interest" description="Disordered" evidence="1">
    <location>
        <begin position="108"/>
        <end position="166"/>
    </location>
</feature>
<dbReference type="KEGG" id="asip:AQUSIP_12260"/>
<evidence type="ECO:0000313" key="4">
    <source>
        <dbReference type="Proteomes" id="UP000324194"/>
    </source>
</evidence>
<feature type="transmembrane region" description="Helical" evidence="2">
    <location>
        <begin position="464"/>
        <end position="485"/>
    </location>
</feature>
<evidence type="ECO:0000313" key="3">
    <source>
        <dbReference type="EMBL" id="VVC75925.1"/>
    </source>
</evidence>
<keyword evidence="2" id="KW-1133">Transmembrane helix</keyword>
<feature type="compositionally biased region" description="Basic residues" evidence="1">
    <location>
        <begin position="141"/>
        <end position="159"/>
    </location>
</feature>
<dbReference type="EMBL" id="LR699119">
    <property type="protein sequence ID" value="VVC75925.1"/>
    <property type="molecule type" value="Genomic_DNA"/>
</dbReference>
<accession>A0A5E4PH64</accession>
<feature type="transmembrane region" description="Helical" evidence="2">
    <location>
        <begin position="505"/>
        <end position="526"/>
    </location>
</feature>
<protein>
    <submittedName>
        <fullName evidence="3">Uncharacterized protein</fullName>
    </submittedName>
</protein>
<reference evidence="3 4" key="1">
    <citation type="submission" date="2019-08" db="EMBL/GenBank/DDBJ databases">
        <authorList>
            <person name="Guy L."/>
        </authorList>
    </citation>
    <scope>NUCLEOTIDE SEQUENCE [LARGE SCALE GENOMIC DNA]</scope>
    <source>
        <strain evidence="3 4">SGT-108</strain>
    </source>
</reference>
<feature type="compositionally biased region" description="Polar residues" evidence="1">
    <location>
        <begin position="1"/>
        <end position="10"/>
    </location>
</feature>
<organism evidence="3 4">
    <name type="scientific">Aquicella siphonis</name>
    <dbReference type="NCBI Taxonomy" id="254247"/>
    <lineage>
        <taxon>Bacteria</taxon>
        <taxon>Pseudomonadati</taxon>
        <taxon>Pseudomonadota</taxon>
        <taxon>Gammaproteobacteria</taxon>
        <taxon>Legionellales</taxon>
        <taxon>Coxiellaceae</taxon>
        <taxon>Aquicella</taxon>
    </lineage>
</organism>
<dbReference type="Proteomes" id="UP000324194">
    <property type="component" value="Chromosome 1"/>
</dbReference>
<name>A0A5E4PH64_9COXI</name>
<feature type="region of interest" description="Disordered" evidence="1">
    <location>
        <begin position="1"/>
        <end position="23"/>
    </location>
</feature>